<sequence>MGMFDRLRRKKQAAAEEPIRAEEQAELILGFALLESGECDFDRFIANMKKEWDIDVEDRPDQDNLMFSVDGMQVVCAYIPARIPDNEAEDCCKYNLLWPDAEQVVSRHQAQIIITVLNYDDVLDGYQLFTKTASAWLQLDNALALYMAPLVVEAGKYVETAQMLHEEGLPVSLWVFIGLYRTEQKASAYTRGLRTFGKEELEIISSGESLEDVFELMFMVTDYIVGDDVTLRHGETIGFTAEQKLPITLSQGGAVEGQTLKIGY</sequence>
<comment type="caution">
    <text evidence="2">The sequence shown here is derived from an EMBL/GenBank/DDBJ whole genome shotgun (WGS) entry which is preliminary data.</text>
</comment>
<gene>
    <name evidence="2" type="ORF">GCM10010912_39160</name>
</gene>
<dbReference type="RefSeq" id="WP_189027844.1">
    <property type="nucleotide sequence ID" value="NZ_BMKR01000017.1"/>
</dbReference>
<evidence type="ECO:0000313" key="2">
    <source>
        <dbReference type="EMBL" id="GGF90158.1"/>
    </source>
</evidence>
<evidence type="ECO:0000259" key="1">
    <source>
        <dbReference type="Pfam" id="PF14080"/>
    </source>
</evidence>
<feature type="domain" description="DUF4261" evidence="1">
    <location>
        <begin position="189"/>
        <end position="262"/>
    </location>
</feature>
<organism evidence="2 3">
    <name type="scientific">Paenibacillus albidus</name>
    <dbReference type="NCBI Taxonomy" id="2041023"/>
    <lineage>
        <taxon>Bacteria</taxon>
        <taxon>Bacillati</taxon>
        <taxon>Bacillota</taxon>
        <taxon>Bacilli</taxon>
        <taxon>Bacillales</taxon>
        <taxon>Paenibacillaceae</taxon>
        <taxon>Paenibacillus</taxon>
    </lineage>
</organism>
<dbReference type="Proteomes" id="UP000637643">
    <property type="component" value="Unassembled WGS sequence"/>
</dbReference>
<evidence type="ECO:0000313" key="3">
    <source>
        <dbReference type="Proteomes" id="UP000637643"/>
    </source>
</evidence>
<dbReference type="AlphaFoldDB" id="A0A917CKC2"/>
<proteinExistence type="predicted"/>
<keyword evidence="3" id="KW-1185">Reference proteome</keyword>
<dbReference type="Pfam" id="PF14080">
    <property type="entry name" value="DUF4261"/>
    <property type="match status" value="1"/>
</dbReference>
<accession>A0A917CKC2</accession>
<reference evidence="2" key="2">
    <citation type="submission" date="2020-09" db="EMBL/GenBank/DDBJ databases">
        <authorList>
            <person name="Sun Q."/>
            <person name="Zhou Y."/>
        </authorList>
    </citation>
    <scope>NUCLEOTIDE SEQUENCE</scope>
    <source>
        <strain evidence="2">CGMCC 1.16134</strain>
    </source>
</reference>
<dbReference type="InterPro" id="IPR025357">
    <property type="entry name" value="DUF4261"/>
</dbReference>
<protein>
    <recommendedName>
        <fullName evidence="1">DUF4261 domain-containing protein</fullName>
    </recommendedName>
</protein>
<reference evidence="2" key="1">
    <citation type="journal article" date="2014" name="Int. J. Syst. Evol. Microbiol.">
        <title>Complete genome sequence of Corynebacterium casei LMG S-19264T (=DSM 44701T), isolated from a smear-ripened cheese.</title>
        <authorList>
            <consortium name="US DOE Joint Genome Institute (JGI-PGF)"/>
            <person name="Walter F."/>
            <person name="Albersmeier A."/>
            <person name="Kalinowski J."/>
            <person name="Ruckert C."/>
        </authorList>
    </citation>
    <scope>NUCLEOTIDE SEQUENCE</scope>
    <source>
        <strain evidence="2">CGMCC 1.16134</strain>
    </source>
</reference>
<name>A0A917CKC2_9BACL</name>
<dbReference type="EMBL" id="BMKR01000017">
    <property type="protein sequence ID" value="GGF90158.1"/>
    <property type="molecule type" value="Genomic_DNA"/>
</dbReference>